<accession>A0A0Q2M8E5</accession>
<organism evidence="2 3">
    <name type="scientific">Vibrio furnissii</name>
    <dbReference type="NCBI Taxonomy" id="29494"/>
    <lineage>
        <taxon>Bacteria</taxon>
        <taxon>Pseudomonadati</taxon>
        <taxon>Pseudomonadota</taxon>
        <taxon>Gammaproteobacteria</taxon>
        <taxon>Vibrionales</taxon>
        <taxon>Vibrionaceae</taxon>
        <taxon>Vibrio</taxon>
    </lineage>
</organism>
<name>A0A0Q2M8E5_VIBFU</name>
<evidence type="ECO:0000256" key="1">
    <source>
        <dbReference type="SAM" id="SignalP"/>
    </source>
</evidence>
<proteinExistence type="predicted"/>
<dbReference type="RefSeq" id="WP_055466893.1">
    <property type="nucleotide sequence ID" value="NZ_CP046797.1"/>
</dbReference>
<dbReference type="EMBL" id="LKHS01000020">
    <property type="protein sequence ID" value="KQH84329.1"/>
    <property type="molecule type" value="Genomic_DNA"/>
</dbReference>
<dbReference type="AlphaFoldDB" id="A0A0Q2M8E5"/>
<evidence type="ECO:0000313" key="2">
    <source>
        <dbReference type="EMBL" id="KQH84329.1"/>
    </source>
</evidence>
<dbReference type="InParanoid" id="A0A0Q2M8E5"/>
<dbReference type="Gene3D" id="2.40.160.20">
    <property type="match status" value="1"/>
</dbReference>
<reference evidence="2 3" key="1">
    <citation type="submission" date="2015-08" db="EMBL/GenBank/DDBJ databases">
        <title>Antibacterial properties of a collection of Vibrionaceae strains.</title>
        <authorList>
            <person name="Giubergia S."/>
        </authorList>
    </citation>
    <scope>NUCLEOTIDE SEQUENCE [LARGE SCALE GENOMIC DNA]</scope>
    <source>
        <strain evidence="2 3">S0821</strain>
    </source>
</reference>
<dbReference type="InterPro" id="IPR011250">
    <property type="entry name" value="OMP/PagP_B-barrel"/>
</dbReference>
<keyword evidence="3" id="KW-1185">Reference proteome</keyword>
<feature type="chain" id="PRO_5006194426" evidence="1">
    <location>
        <begin position="20"/>
        <end position="205"/>
    </location>
</feature>
<gene>
    <name evidence="2" type="ORF">AMR76_19065</name>
</gene>
<sequence>MRKRWGIMMLFAVASTVSAHRLNEQLPLQYDYLDAHLSSGSVTGLYAKGESDNVTSVGLGASYKWQETNGLLVGDYSARFYHPDDDTIERYQLRFGGGYRWSLAKQLDLVTHVKVGGVRIRVEQGDNETDFVYSADIGLRYAVTPKFEMSLTGEAIRNQWQDENIATLRADYALFRRVALGGLIAYRDGEGHYINEMALTLRFNY</sequence>
<evidence type="ECO:0000313" key="3">
    <source>
        <dbReference type="Proteomes" id="UP000051221"/>
    </source>
</evidence>
<dbReference type="Proteomes" id="UP000051221">
    <property type="component" value="Unassembled WGS sequence"/>
</dbReference>
<keyword evidence="1" id="KW-0732">Signal</keyword>
<dbReference type="SUPFAM" id="SSF56925">
    <property type="entry name" value="OMPA-like"/>
    <property type="match status" value="1"/>
</dbReference>
<feature type="signal peptide" evidence="1">
    <location>
        <begin position="1"/>
        <end position="19"/>
    </location>
</feature>
<protein>
    <submittedName>
        <fullName evidence="2">Ail and OmpX</fullName>
    </submittedName>
</protein>
<comment type="caution">
    <text evidence="2">The sequence shown here is derived from an EMBL/GenBank/DDBJ whole genome shotgun (WGS) entry which is preliminary data.</text>
</comment>